<dbReference type="Pfam" id="PF13439">
    <property type="entry name" value="Glyco_transf_4"/>
    <property type="match status" value="1"/>
</dbReference>
<dbReference type="SUPFAM" id="SSF53756">
    <property type="entry name" value="UDP-Glycosyltransferase/glycogen phosphorylase"/>
    <property type="match status" value="1"/>
</dbReference>
<dbReference type="PANTHER" id="PTHR45947">
    <property type="entry name" value="SULFOQUINOVOSYL TRANSFERASE SQD2"/>
    <property type="match status" value="1"/>
</dbReference>
<dbReference type="PANTHER" id="PTHR45947:SF3">
    <property type="entry name" value="SULFOQUINOVOSYL TRANSFERASE SQD2"/>
    <property type="match status" value="1"/>
</dbReference>
<protein>
    <submittedName>
        <fullName evidence="3">Glycosyltransferase family 1 protein</fullName>
    </submittedName>
</protein>
<dbReference type="CDD" id="cd03801">
    <property type="entry name" value="GT4_PimA-like"/>
    <property type="match status" value="1"/>
</dbReference>
<proteinExistence type="predicted"/>
<organism evidence="3">
    <name type="scientific">Cronobacter turicensis</name>
    <dbReference type="NCBI Taxonomy" id="413502"/>
    <lineage>
        <taxon>Bacteria</taxon>
        <taxon>Pseudomonadati</taxon>
        <taxon>Pseudomonadota</taxon>
        <taxon>Gammaproteobacteria</taxon>
        <taxon>Enterobacterales</taxon>
        <taxon>Enterobacteriaceae</taxon>
        <taxon>Cronobacter</taxon>
    </lineage>
</organism>
<dbReference type="InterPro" id="IPR001296">
    <property type="entry name" value="Glyco_trans_1"/>
</dbReference>
<dbReference type="Gene3D" id="3.40.50.2000">
    <property type="entry name" value="Glycogen Phosphorylase B"/>
    <property type="match status" value="2"/>
</dbReference>
<dbReference type="OrthoDB" id="9775208at2"/>
<keyword evidence="3" id="KW-0808">Transferase</keyword>
<reference evidence="3" key="1">
    <citation type="submission" date="2016-12" db="EMBL/GenBank/DDBJ databases">
        <title>Analysis of the Molecular Diversity Among Cronobacter Species Isolated from Filth Flies Using a Pan Genomic DNA Microarray.</title>
        <authorList>
            <person name="Pava-Ripoll M."/>
            <person name="Tall B."/>
            <person name="Farber J."/>
            <person name="Fanning S."/>
            <person name="Lehner A."/>
            <person name="Stephan R."/>
            <person name="Pagotto F."/>
            <person name="Iverson C."/>
            <person name="Ziobro G."/>
            <person name="Miller A."/>
            <person name="Pearson R."/>
            <person name="Yan Q."/>
            <person name="Kim M."/>
            <person name="Jeong S."/>
            <person name="Park J."/>
            <person name="Jun S."/>
            <person name="Choi H."/>
            <person name="Chung T."/>
            <person name="Yoo Y."/>
            <person name="Park E."/>
            <person name="Hwang S."/>
            <person name="Lee B."/>
            <person name="Sathyamoorthy V."/>
            <person name="Carter L."/>
            <person name="Mammel M."/>
            <person name="Jackson S."/>
            <person name="Kothary M."/>
            <person name="Patel I."/>
            <person name="Grim C."/>
            <person name="Gopinath G."/>
            <person name="Gangiredla J."/>
            <person name="Chase H."/>
        </authorList>
    </citation>
    <scope>NUCLEOTIDE SEQUENCE [LARGE SCALE GENOMIC DNA]</scope>
    <source>
        <strain evidence="3">MOD1-Sh41s</strain>
    </source>
</reference>
<feature type="domain" description="Glycosyltransferase subfamily 4-like N-terminal" evidence="2">
    <location>
        <begin position="13"/>
        <end position="167"/>
    </location>
</feature>
<dbReference type="RefSeq" id="WP_075197247.1">
    <property type="nucleotide sequence ID" value="NZ_CP187984.1"/>
</dbReference>
<feature type="domain" description="Glycosyl transferase family 1" evidence="1">
    <location>
        <begin position="176"/>
        <end position="337"/>
    </location>
</feature>
<accession>A0A2T7BB07</accession>
<evidence type="ECO:0000313" key="3">
    <source>
        <dbReference type="EMBL" id="PUX27095.1"/>
    </source>
</evidence>
<name>A0A2T7BB07_9ENTR</name>
<evidence type="ECO:0000259" key="2">
    <source>
        <dbReference type="Pfam" id="PF13439"/>
    </source>
</evidence>
<dbReference type="InterPro" id="IPR050194">
    <property type="entry name" value="Glycosyltransferase_grp1"/>
</dbReference>
<dbReference type="InterPro" id="IPR028098">
    <property type="entry name" value="Glyco_trans_4-like_N"/>
</dbReference>
<dbReference type="EMBL" id="MSAG01000001">
    <property type="protein sequence ID" value="PUX27095.1"/>
    <property type="molecule type" value="Genomic_DNA"/>
</dbReference>
<dbReference type="AlphaFoldDB" id="A0A2T7BB07"/>
<gene>
    <name evidence="3" type="ORF">BS411_01470</name>
</gene>
<dbReference type="Pfam" id="PF00534">
    <property type="entry name" value="Glycos_transf_1"/>
    <property type="match status" value="1"/>
</dbReference>
<comment type="caution">
    <text evidence="3">The sequence shown here is derived from an EMBL/GenBank/DDBJ whole genome shotgun (WGS) entry which is preliminary data.</text>
</comment>
<sequence>MHIVHTEADGGKGGQPLRIINESLGMLARGHQVTIVCPEDVPLNTLARDAGLKVVNLPIRRKKIPNLLRLRAWLKHEAGHIDVINSHNSVDTWLVALACATLRNPPPLVRTRHASGKPRNNRGTRWLFGTACAHVVTTGEALRHQLEDIGVPLSHSTSVPSGVDTSRFKPGDKHAARQHCGLSEDDFWLGVVSHLRPNKGHSVLLQALAHIDNPRIRLAIVGEGPHRAALEQEIVTLGLETRVVMAGHQSDPQRWFPAFDIALSPSHDMEGVPQGVLQSLASRVATIATDAGGTADAVIDNQTGLLVGQRDVQALKSAIMRLYDDAALRERLAQQGYDYLCSHFTRDCMLDAMEHVFRNASRQASSSR</sequence>
<dbReference type="GO" id="GO:0016757">
    <property type="term" value="F:glycosyltransferase activity"/>
    <property type="evidence" value="ECO:0007669"/>
    <property type="project" value="InterPro"/>
</dbReference>
<evidence type="ECO:0000259" key="1">
    <source>
        <dbReference type="Pfam" id="PF00534"/>
    </source>
</evidence>